<accession>A0ABR1TZ24</accession>
<feature type="chain" id="PRO_5045909275" evidence="2">
    <location>
        <begin position="21"/>
        <end position="128"/>
    </location>
</feature>
<evidence type="ECO:0000256" key="1">
    <source>
        <dbReference type="ARBA" id="ARBA00022729"/>
    </source>
</evidence>
<sequence length="128" mass="13078">MAGLAFLTVISSSLVAMATAAPAGPAAYSGSMTYNPYNGNLGACGRPINNGDSTVAVAPKFFTAGNPGNDPICGRTVTITYNGKSATAQVWDKCPGCGDNDLDATPDLFTRMVGSLDPGRVNVQWTGI</sequence>
<dbReference type="PANTHER" id="PTHR31836:SF28">
    <property type="entry name" value="SRCR DOMAIN-CONTAINING PROTEIN-RELATED"/>
    <property type="match status" value="1"/>
</dbReference>
<keyword evidence="1 2" id="KW-0732">Signal</keyword>
<dbReference type="Proteomes" id="UP001444661">
    <property type="component" value="Unassembled WGS sequence"/>
</dbReference>
<protein>
    <submittedName>
        <fullName evidence="3">RlpA-like double-psi beta-barrel-protein domain-containing protein-containing protein</fullName>
    </submittedName>
</protein>
<dbReference type="CDD" id="cd22191">
    <property type="entry name" value="DPBB_RlpA_EXP_N-like"/>
    <property type="match status" value="1"/>
</dbReference>
<evidence type="ECO:0000313" key="3">
    <source>
        <dbReference type="EMBL" id="KAK8050958.1"/>
    </source>
</evidence>
<dbReference type="EMBL" id="JAQQWK010000002">
    <property type="protein sequence ID" value="KAK8050958.1"/>
    <property type="molecule type" value="Genomic_DNA"/>
</dbReference>
<dbReference type="InterPro" id="IPR036908">
    <property type="entry name" value="RlpA-like_sf"/>
</dbReference>
<evidence type="ECO:0000256" key="2">
    <source>
        <dbReference type="SAM" id="SignalP"/>
    </source>
</evidence>
<organism evidence="3 4">
    <name type="scientific">Apiospora rasikravindrae</name>
    <dbReference type="NCBI Taxonomy" id="990691"/>
    <lineage>
        <taxon>Eukaryota</taxon>
        <taxon>Fungi</taxon>
        <taxon>Dikarya</taxon>
        <taxon>Ascomycota</taxon>
        <taxon>Pezizomycotina</taxon>
        <taxon>Sordariomycetes</taxon>
        <taxon>Xylariomycetidae</taxon>
        <taxon>Amphisphaeriales</taxon>
        <taxon>Apiosporaceae</taxon>
        <taxon>Apiospora</taxon>
    </lineage>
</organism>
<dbReference type="Gene3D" id="2.40.40.10">
    <property type="entry name" value="RlpA-like domain"/>
    <property type="match status" value="1"/>
</dbReference>
<proteinExistence type="predicted"/>
<dbReference type="SUPFAM" id="SSF50685">
    <property type="entry name" value="Barwin-like endoglucanases"/>
    <property type="match status" value="1"/>
</dbReference>
<feature type="signal peptide" evidence="2">
    <location>
        <begin position="1"/>
        <end position="20"/>
    </location>
</feature>
<evidence type="ECO:0000313" key="4">
    <source>
        <dbReference type="Proteomes" id="UP001444661"/>
    </source>
</evidence>
<dbReference type="InterPro" id="IPR051477">
    <property type="entry name" value="Expansin_CellWall"/>
</dbReference>
<reference evidence="3 4" key="1">
    <citation type="submission" date="2023-01" db="EMBL/GenBank/DDBJ databases">
        <title>Analysis of 21 Apiospora genomes using comparative genomics revels a genus with tremendous synthesis potential of carbohydrate active enzymes and secondary metabolites.</title>
        <authorList>
            <person name="Sorensen T."/>
        </authorList>
    </citation>
    <scope>NUCLEOTIDE SEQUENCE [LARGE SCALE GENOMIC DNA]</scope>
    <source>
        <strain evidence="3 4">CBS 33761</strain>
    </source>
</reference>
<name>A0ABR1TZ24_9PEZI</name>
<dbReference type="PANTHER" id="PTHR31836">
    <property type="match status" value="1"/>
</dbReference>
<gene>
    <name evidence="3" type="ORF">PG993_002343</name>
</gene>
<keyword evidence="4" id="KW-1185">Reference proteome</keyword>
<comment type="caution">
    <text evidence="3">The sequence shown here is derived from an EMBL/GenBank/DDBJ whole genome shotgun (WGS) entry which is preliminary data.</text>
</comment>